<dbReference type="AlphaFoldDB" id="A0A1T2XAT5"/>
<keyword evidence="3" id="KW-1133">Transmembrane helix</keyword>
<feature type="coiled-coil region" evidence="1">
    <location>
        <begin position="166"/>
        <end position="193"/>
    </location>
</feature>
<feature type="region of interest" description="Disordered" evidence="2">
    <location>
        <begin position="235"/>
        <end position="254"/>
    </location>
</feature>
<organism evidence="4 5">
    <name type="scientific">Paenibacillus selenitireducens</name>
    <dbReference type="NCBI Taxonomy" id="1324314"/>
    <lineage>
        <taxon>Bacteria</taxon>
        <taxon>Bacillati</taxon>
        <taxon>Bacillota</taxon>
        <taxon>Bacilli</taxon>
        <taxon>Bacillales</taxon>
        <taxon>Paenibacillaceae</taxon>
        <taxon>Paenibacillus</taxon>
    </lineage>
</organism>
<name>A0A1T2XAT5_9BACL</name>
<comment type="caution">
    <text evidence="4">The sequence shown here is derived from an EMBL/GenBank/DDBJ whole genome shotgun (WGS) entry which is preliminary data.</text>
</comment>
<keyword evidence="3" id="KW-0812">Transmembrane</keyword>
<protein>
    <submittedName>
        <fullName evidence="4">Uncharacterized protein</fullName>
    </submittedName>
</protein>
<evidence type="ECO:0000256" key="2">
    <source>
        <dbReference type="SAM" id="MobiDB-lite"/>
    </source>
</evidence>
<dbReference type="Proteomes" id="UP000190188">
    <property type="component" value="Unassembled WGS sequence"/>
</dbReference>
<keyword evidence="5" id="KW-1185">Reference proteome</keyword>
<keyword evidence="3" id="KW-0472">Membrane</keyword>
<feature type="transmembrane region" description="Helical" evidence="3">
    <location>
        <begin position="12"/>
        <end position="31"/>
    </location>
</feature>
<evidence type="ECO:0000313" key="4">
    <source>
        <dbReference type="EMBL" id="OPA77007.1"/>
    </source>
</evidence>
<dbReference type="STRING" id="1324314.BVG16_17445"/>
<accession>A0A1T2XAT5</accession>
<dbReference type="EMBL" id="MSZX01000006">
    <property type="protein sequence ID" value="OPA77007.1"/>
    <property type="molecule type" value="Genomic_DNA"/>
</dbReference>
<reference evidence="4 5" key="1">
    <citation type="submission" date="2017-01" db="EMBL/GenBank/DDBJ databases">
        <title>Genome analysis of Paenibacillus selenitrireducens ES3-24.</title>
        <authorList>
            <person name="Xu D."/>
            <person name="Yao R."/>
            <person name="Zheng S."/>
        </authorList>
    </citation>
    <scope>NUCLEOTIDE SEQUENCE [LARGE SCALE GENOMIC DNA]</scope>
    <source>
        <strain evidence="4 5">ES3-24</strain>
    </source>
</reference>
<gene>
    <name evidence="4" type="ORF">BVG16_17445</name>
</gene>
<sequence length="742" mass="83995">MRRLLYRQQGSVSVFLIMMVAIIFMFVAVFIDYARITAFQLQTEQLAKSGIRSVMSSYEPALQEKYGLFALGGSDSNELLASSVAESTGIRSRKGEAFRLLDTTLDSQSVNGSSELGRYPVFERQILEEMKYKAPIDFTLEIVNRFKPLSLVMKEASKTTDLLVKLQKLYEKREKLVDRIMEAQKKASQLVERTHFDTNYVFSNGQTSLTDSSLGSIHSAADIAAQYADYVRKNYADSNRDPDEDAQYAEETSDYEREAGWFSSSFAREATQIQQKHRKHLEEVKPLFGEVREINDQMKGIIAEAEQQNNADYDQVGQGRTPASGVPNLKGDSNHAIQDIRNTVQQLVMPDDFVNSFEAEVQGQLDSFQRFEGEVGSFRSVVSSSIPSTSGSSGPLKQSVTQMKRKIDDYLQAYVWSDAANIILARQQAIATNRSSDKERKRTEAKSKAKLSEVLGLLDKLKQTAKESQQEFDQLEGFFDDSITFNAQKDREADTVSIEGQPEDAGKQSMSMMDGLYGGMAGMLEGVRDEFYRNEYAVNHFTRFEPAMLKSLFTSHDVDKQLSNALHVKNQELEYILYGFHLPGGNVSAAYGEIFSTRLAIRTMEGFVECSRMGHPLLILASAILYGIEHALQDMLELVNKGDLELSKYVPLRLTYKDHLRMFLMLHSRNEKMMSRMLALIQFNTGINPNEKLTYMEGDVRASIHVWFLPGVMRSLRDVQMISQGEFEGNRYYVTKKAAFSY</sequence>
<feature type="compositionally biased region" description="Acidic residues" evidence="2">
    <location>
        <begin position="242"/>
        <end position="253"/>
    </location>
</feature>
<proteinExistence type="predicted"/>
<keyword evidence="1" id="KW-0175">Coiled coil</keyword>
<feature type="coiled-coil region" evidence="1">
    <location>
        <begin position="451"/>
        <end position="478"/>
    </location>
</feature>
<evidence type="ECO:0000256" key="3">
    <source>
        <dbReference type="SAM" id="Phobius"/>
    </source>
</evidence>
<evidence type="ECO:0000256" key="1">
    <source>
        <dbReference type="SAM" id="Coils"/>
    </source>
</evidence>
<evidence type="ECO:0000313" key="5">
    <source>
        <dbReference type="Proteomes" id="UP000190188"/>
    </source>
</evidence>